<dbReference type="KEGG" id="eic:NT01EI_2793"/>
<protein>
    <submittedName>
        <fullName evidence="1">Uncharacterized protein</fullName>
    </submittedName>
</protein>
<gene>
    <name evidence="1" type="ordered locus">NT01EI_2793</name>
</gene>
<proteinExistence type="predicted"/>
<dbReference type="AlphaFoldDB" id="C5BEG0"/>
<reference evidence="2" key="1">
    <citation type="submission" date="2009-03" db="EMBL/GenBank/DDBJ databases">
        <title>Complete genome sequence of Edwardsiella ictaluri 93-146.</title>
        <authorList>
            <person name="Williams M.L."/>
            <person name="Gillaspy A.F."/>
            <person name="Dyer D.W."/>
            <person name="Thune R.L."/>
            <person name="Waldbieser G.C."/>
            <person name="Schuster S.C."/>
            <person name="Gipson J."/>
            <person name="Zaitshik J."/>
            <person name="Landry C."/>
            <person name="Lawrence M.L."/>
        </authorList>
    </citation>
    <scope>NUCLEOTIDE SEQUENCE [LARGE SCALE GENOMIC DNA]</scope>
    <source>
        <strain evidence="2">93-146</strain>
    </source>
</reference>
<dbReference type="EMBL" id="CP001600">
    <property type="protein sequence ID" value="ACR69960.1"/>
    <property type="molecule type" value="Genomic_DNA"/>
</dbReference>
<name>C5BEG0_EDWI9</name>
<dbReference type="HOGENOM" id="CLU_3308809_0_0_6"/>
<accession>C5BEG0</accession>
<reference evidence="1 2" key="2">
    <citation type="journal article" date="2012" name="J. Bacteriol.">
        <title>Genome Sequence of Edwardsiella ictaluri 93-146, a Strain Associated with a Natural Channel Catfish Outbreak of Enteric Septicemia of Catfish.</title>
        <authorList>
            <person name="Williams M.L."/>
            <person name="Gillaspy A.F."/>
            <person name="Dyer D.W."/>
            <person name="Thune R.L."/>
            <person name="Waldbieser G.C."/>
            <person name="Schuster S.C."/>
            <person name="Gipson J."/>
            <person name="Zaitshik J."/>
            <person name="Landry C."/>
            <person name="Banes M.M."/>
            <person name="Lawrence M.L."/>
        </authorList>
    </citation>
    <scope>NUCLEOTIDE SEQUENCE [LARGE SCALE GENOMIC DNA]</scope>
    <source>
        <strain evidence="1 2">93-146</strain>
    </source>
</reference>
<evidence type="ECO:0000313" key="1">
    <source>
        <dbReference type="EMBL" id="ACR69960.1"/>
    </source>
</evidence>
<organism evidence="1 2">
    <name type="scientific">Edwardsiella ictaluri (strain 93-146)</name>
    <dbReference type="NCBI Taxonomy" id="634503"/>
    <lineage>
        <taxon>Bacteria</taxon>
        <taxon>Pseudomonadati</taxon>
        <taxon>Pseudomonadota</taxon>
        <taxon>Gammaproteobacteria</taxon>
        <taxon>Enterobacterales</taxon>
        <taxon>Hafniaceae</taxon>
        <taxon>Edwardsiella</taxon>
    </lineage>
</organism>
<sequence>MDMLIYANFHHIYAEGRSEIRIQSAAVWNICTADLHKIP</sequence>
<dbReference type="Proteomes" id="UP000001485">
    <property type="component" value="Chromosome"/>
</dbReference>
<evidence type="ECO:0000313" key="2">
    <source>
        <dbReference type="Proteomes" id="UP000001485"/>
    </source>
</evidence>